<dbReference type="InterPro" id="IPR011004">
    <property type="entry name" value="Trimer_LpxA-like_sf"/>
</dbReference>
<comment type="similarity">
    <text evidence="1">Belongs to the transferase hexapeptide repeat family.</text>
</comment>
<dbReference type="PANTHER" id="PTHR23416">
    <property type="entry name" value="SIALIC ACID SYNTHASE-RELATED"/>
    <property type="match status" value="1"/>
</dbReference>
<evidence type="ECO:0000313" key="5">
    <source>
        <dbReference type="Proteomes" id="UP000441772"/>
    </source>
</evidence>
<organism evidence="4 5">
    <name type="scientific">Bifidobacterium leontopitheci</name>
    <dbReference type="NCBI Taxonomy" id="2650774"/>
    <lineage>
        <taxon>Bacteria</taxon>
        <taxon>Bacillati</taxon>
        <taxon>Actinomycetota</taxon>
        <taxon>Actinomycetes</taxon>
        <taxon>Bifidobacteriales</taxon>
        <taxon>Bifidobacteriaceae</taxon>
        <taxon>Bifidobacterium</taxon>
    </lineage>
</organism>
<dbReference type="Proteomes" id="UP000441772">
    <property type="component" value="Unassembled WGS sequence"/>
</dbReference>
<dbReference type="Gene3D" id="2.160.10.10">
    <property type="entry name" value="Hexapeptide repeat proteins"/>
    <property type="match status" value="1"/>
</dbReference>
<accession>A0A6I1GGK2</accession>
<dbReference type="PANTHER" id="PTHR23416:SF23">
    <property type="entry name" value="ACETYLTRANSFERASE C18B11.09C-RELATED"/>
    <property type="match status" value="1"/>
</dbReference>
<dbReference type="CDD" id="cd03357">
    <property type="entry name" value="LbH_MAT_GAT"/>
    <property type="match status" value="1"/>
</dbReference>
<dbReference type="InterPro" id="IPR018357">
    <property type="entry name" value="Hexapep_transf_CS"/>
</dbReference>
<evidence type="ECO:0000256" key="2">
    <source>
        <dbReference type="ARBA" id="ARBA00022679"/>
    </source>
</evidence>
<comment type="caution">
    <text evidence="4">The sequence shown here is derived from an EMBL/GenBank/DDBJ whole genome shotgun (WGS) entry which is preliminary data.</text>
</comment>
<evidence type="ECO:0000256" key="1">
    <source>
        <dbReference type="ARBA" id="ARBA00007274"/>
    </source>
</evidence>
<keyword evidence="2" id="KW-0808">Transferase</keyword>
<dbReference type="EMBL" id="WBVT01000008">
    <property type="protein sequence ID" value="KAB7790705.1"/>
    <property type="molecule type" value="Genomic_DNA"/>
</dbReference>
<dbReference type="AlphaFoldDB" id="A0A6I1GGK2"/>
<gene>
    <name evidence="4" type="ORF">F7D09_0811</name>
</gene>
<dbReference type="PROSITE" id="PS00101">
    <property type="entry name" value="HEXAPEP_TRANSFERASES"/>
    <property type="match status" value="1"/>
</dbReference>
<evidence type="ECO:0000256" key="3">
    <source>
        <dbReference type="ARBA" id="ARBA00022737"/>
    </source>
</evidence>
<dbReference type="SUPFAM" id="SSF51161">
    <property type="entry name" value="Trimeric LpxA-like enzymes"/>
    <property type="match status" value="1"/>
</dbReference>
<sequence>MTDTVTAPVVANAPATAGVSAAPGSAADILARDRGGIPVSPAEPGYSDIGDIIRETKRLCAELNTGYREPGDVHALFERIVGHNVDPSFRLNPPFYTDFGRNITVGRDVFINWGCTLMDRGGITIGDGSFLGPNVQLITINHLKDPSRRAITVSRPISIGRRVWIGAGAIVLQNVTVGDGAIIGAGAVVTHDVPAGAIVAGSPARVIGHV</sequence>
<evidence type="ECO:0000313" key="4">
    <source>
        <dbReference type="EMBL" id="KAB7790705.1"/>
    </source>
</evidence>
<protein>
    <submittedName>
        <fullName evidence="4">Nodulation protein L</fullName>
    </submittedName>
</protein>
<dbReference type="InterPro" id="IPR001451">
    <property type="entry name" value="Hexapep"/>
</dbReference>
<dbReference type="GO" id="GO:0008374">
    <property type="term" value="F:O-acyltransferase activity"/>
    <property type="evidence" value="ECO:0007669"/>
    <property type="project" value="TreeGrafter"/>
</dbReference>
<proteinExistence type="inferred from homology"/>
<keyword evidence="3" id="KW-0677">Repeat</keyword>
<dbReference type="Pfam" id="PF00132">
    <property type="entry name" value="Hexapep"/>
    <property type="match status" value="1"/>
</dbReference>
<keyword evidence="5" id="KW-1185">Reference proteome</keyword>
<dbReference type="InterPro" id="IPR051159">
    <property type="entry name" value="Hexapeptide_acetyltransf"/>
</dbReference>
<dbReference type="RefSeq" id="WP_152234162.1">
    <property type="nucleotide sequence ID" value="NZ_JBHSKZ010000027.1"/>
</dbReference>
<reference evidence="4 5" key="1">
    <citation type="submission" date="2019-09" db="EMBL/GenBank/DDBJ databases">
        <title>Characterization of the phylogenetic diversity of two novel species belonging to the genus Bifidobacterium: Bifidobacterium cebidarum sp. nov. and Bifidobacterium leontopitheci sp. nov.</title>
        <authorList>
            <person name="Lugli G.A."/>
            <person name="Duranti S."/>
            <person name="Milani C."/>
            <person name="Turroni F."/>
            <person name="Ventura M."/>
        </authorList>
    </citation>
    <scope>NUCLEOTIDE SEQUENCE [LARGE SCALE GENOMIC DNA]</scope>
    <source>
        <strain evidence="4 5">LMG 31471</strain>
    </source>
</reference>
<name>A0A6I1GGK2_9BIFI</name>